<evidence type="ECO:0000313" key="2">
    <source>
        <dbReference type="Proteomes" id="UP000317243"/>
    </source>
</evidence>
<dbReference type="Proteomes" id="UP000317243">
    <property type="component" value="Unassembled WGS sequence"/>
</dbReference>
<dbReference type="PANTHER" id="PTHR35276">
    <property type="entry name" value="S-ADENOSYL-L-METHIONINE-DEPENDENT METHYLTRANSFERASES SUPERFAMILY PROTEIN"/>
    <property type="match status" value="1"/>
</dbReference>
<reference evidence="1 2" key="1">
    <citation type="submission" date="2019-02" db="EMBL/GenBank/DDBJ databases">
        <title>Deep-cultivation of Planctomycetes and their phenomic and genomic characterization uncovers novel biology.</title>
        <authorList>
            <person name="Wiegand S."/>
            <person name="Jogler M."/>
            <person name="Boedeker C."/>
            <person name="Pinto D."/>
            <person name="Vollmers J."/>
            <person name="Rivas-Marin E."/>
            <person name="Kohn T."/>
            <person name="Peeters S.H."/>
            <person name="Heuer A."/>
            <person name="Rast P."/>
            <person name="Oberbeckmann S."/>
            <person name="Bunk B."/>
            <person name="Jeske O."/>
            <person name="Meyerdierks A."/>
            <person name="Storesund J.E."/>
            <person name="Kallscheuer N."/>
            <person name="Luecker S."/>
            <person name="Lage O.M."/>
            <person name="Pohl T."/>
            <person name="Merkel B.J."/>
            <person name="Hornburger P."/>
            <person name="Mueller R.-W."/>
            <person name="Bruemmer F."/>
            <person name="Labrenz M."/>
            <person name="Spormann A.M."/>
            <person name="Op Den Camp H."/>
            <person name="Overmann J."/>
            <person name="Amann R."/>
            <person name="Jetten M.S.M."/>
            <person name="Mascher T."/>
            <person name="Medema M.H."/>
            <person name="Devos D.P."/>
            <person name="Kaster A.-K."/>
            <person name="Ovreas L."/>
            <person name="Rohde M."/>
            <person name="Galperin M.Y."/>
            <person name="Jogler C."/>
        </authorList>
    </citation>
    <scope>NUCLEOTIDE SEQUENCE [LARGE SCALE GENOMIC DNA]</scope>
    <source>
        <strain evidence="1 2">KOR42</strain>
    </source>
</reference>
<dbReference type="GO" id="GO:0032259">
    <property type="term" value="P:methylation"/>
    <property type="evidence" value="ECO:0007669"/>
    <property type="project" value="UniProtKB-KW"/>
</dbReference>
<dbReference type="GO" id="GO:0008168">
    <property type="term" value="F:methyltransferase activity"/>
    <property type="evidence" value="ECO:0007669"/>
    <property type="project" value="UniProtKB-KW"/>
</dbReference>
<dbReference type="InterPro" id="IPR010719">
    <property type="entry name" value="MnmM_MeTrfase"/>
</dbReference>
<dbReference type="AlphaFoldDB" id="A0A5C5WYN5"/>
<dbReference type="PANTHER" id="PTHR35276:SF1">
    <property type="entry name" value="TRNA (MNM(5)S(2)U34)-METHYLTRANSFERASE, CHLOROPLASTIC"/>
    <property type="match status" value="1"/>
</dbReference>
<gene>
    <name evidence="1" type="ORF">KOR42_26180</name>
</gene>
<dbReference type="InterPro" id="IPR029063">
    <property type="entry name" value="SAM-dependent_MTases_sf"/>
</dbReference>
<evidence type="ECO:0000313" key="1">
    <source>
        <dbReference type="EMBL" id="TWT55807.1"/>
    </source>
</evidence>
<dbReference type="SUPFAM" id="SSF53335">
    <property type="entry name" value="S-adenosyl-L-methionine-dependent methyltransferases"/>
    <property type="match status" value="1"/>
</dbReference>
<accession>A0A5C5WYN5</accession>
<name>A0A5C5WYN5_9PLAN</name>
<dbReference type="Gene3D" id="3.40.50.150">
    <property type="entry name" value="Vaccinia Virus protein VP39"/>
    <property type="match status" value="1"/>
</dbReference>
<sequence>MVQLTELAHSLIRDVVRTGDLVIDATSGNGHDTLFLSQLVGSIGRVVACDVQQDALDSTHDLLQKHKSENVDLVLESHATLLPRLAEEAAQIASAIMFNLGYLPGGDKTRTTTADSTLIAIQAATRLLKPNGVLTVTAYVGHPGGLEESIQVEGLIQKLIQSTEFESLHEATTNANDKAPRLFTIMRRPDSVD</sequence>
<dbReference type="EMBL" id="SIHI01000002">
    <property type="protein sequence ID" value="TWT55807.1"/>
    <property type="molecule type" value="Genomic_DNA"/>
</dbReference>
<keyword evidence="2" id="KW-1185">Reference proteome</keyword>
<keyword evidence="1" id="KW-0489">Methyltransferase</keyword>
<keyword evidence="1" id="KW-0808">Transferase</keyword>
<organism evidence="1 2">
    <name type="scientific">Thalassoglobus neptunius</name>
    <dbReference type="NCBI Taxonomy" id="1938619"/>
    <lineage>
        <taxon>Bacteria</taxon>
        <taxon>Pseudomonadati</taxon>
        <taxon>Planctomycetota</taxon>
        <taxon>Planctomycetia</taxon>
        <taxon>Planctomycetales</taxon>
        <taxon>Planctomycetaceae</taxon>
        <taxon>Thalassoglobus</taxon>
    </lineage>
</organism>
<protein>
    <submittedName>
        <fullName evidence="1">Arsenite S-adenosylmethyltransferase</fullName>
    </submittedName>
</protein>
<proteinExistence type="predicted"/>
<comment type="caution">
    <text evidence="1">The sequence shown here is derived from an EMBL/GenBank/DDBJ whole genome shotgun (WGS) entry which is preliminary data.</text>
</comment>
<dbReference type="OrthoDB" id="9792989at2"/>
<dbReference type="Pfam" id="PF06962">
    <property type="entry name" value="rRNA_methylase"/>
    <property type="match status" value="1"/>
</dbReference>
<dbReference type="RefSeq" id="WP_146510146.1">
    <property type="nucleotide sequence ID" value="NZ_SIHI01000002.1"/>
</dbReference>
<dbReference type="CDD" id="cd02440">
    <property type="entry name" value="AdoMet_MTases"/>
    <property type="match status" value="1"/>
</dbReference>